<proteinExistence type="predicted"/>
<dbReference type="Proteomes" id="UP000479190">
    <property type="component" value="Unassembled WGS sequence"/>
</dbReference>
<evidence type="ECO:0000313" key="1">
    <source>
        <dbReference type="EMBL" id="CAB0038030.1"/>
    </source>
</evidence>
<gene>
    <name evidence="1" type="ORF">TBRA_LOCUS9825</name>
</gene>
<name>A0A6H5IK03_9HYME</name>
<protein>
    <submittedName>
        <fullName evidence="1">Uncharacterized protein</fullName>
    </submittedName>
</protein>
<sequence>MGFFSNHGMIERSNLEAPDDWRDDEDFVRAARACTIRTNLTLDDAIRLSVDEAASRLEPRDYHELAGRWNIPDRHGDACVRHLCEKALRPFFRRWTLYPFWALIHHRLPVENCELVLESLANEDFYNIVVAQHIDAT</sequence>
<accession>A0A6H5IK03</accession>
<keyword evidence="2" id="KW-1185">Reference proteome</keyword>
<evidence type="ECO:0000313" key="2">
    <source>
        <dbReference type="Proteomes" id="UP000479190"/>
    </source>
</evidence>
<reference evidence="1 2" key="1">
    <citation type="submission" date="2020-02" db="EMBL/GenBank/DDBJ databases">
        <authorList>
            <person name="Ferguson B K."/>
        </authorList>
    </citation>
    <scope>NUCLEOTIDE SEQUENCE [LARGE SCALE GENOMIC DNA]</scope>
</reference>
<organism evidence="1 2">
    <name type="scientific">Trichogramma brassicae</name>
    <dbReference type="NCBI Taxonomy" id="86971"/>
    <lineage>
        <taxon>Eukaryota</taxon>
        <taxon>Metazoa</taxon>
        <taxon>Ecdysozoa</taxon>
        <taxon>Arthropoda</taxon>
        <taxon>Hexapoda</taxon>
        <taxon>Insecta</taxon>
        <taxon>Pterygota</taxon>
        <taxon>Neoptera</taxon>
        <taxon>Endopterygota</taxon>
        <taxon>Hymenoptera</taxon>
        <taxon>Apocrita</taxon>
        <taxon>Proctotrupomorpha</taxon>
        <taxon>Chalcidoidea</taxon>
        <taxon>Trichogrammatidae</taxon>
        <taxon>Trichogramma</taxon>
    </lineage>
</organism>
<dbReference type="EMBL" id="CADCXV010000885">
    <property type="protein sequence ID" value="CAB0038030.1"/>
    <property type="molecule type" value="Genomic_DNA"/>
</dbReference>
<dbReference type="AlphaFoldDB" id="A0A6H5IK03"/>